<proteinExistence type="predicted"/>
<feature type="transmembrane region" description="Helical" evidence="1">
    <location>
        <begin position="15"/>
        <end position="33"/>
    </location>
</feature>
<name>A0AAV8XSI8_9CUCU</name>
<evidence type="ECO:0000313" key="3">
    <source>
        <dbReference type="Proteomes" id="UP001162162"/>
    </source>
</evidence>
<gene>
    <name evidence="2" type="ORF">NQ318_010665</name>
</gene>
<evidence type="ECO:0000256" key="1">
    <source>
        <dbReference type="SAM" id="Phobius"/>
    </source>
</evidence>
<reference evidence="2" key="1">
    <citation type="journal article" date="2023" name="Insect Mol. Biol.">
        <title>Genome sequencing provides insights into the evolution of gene families encoding plant cell wall-degrading enzymes in longhorned beetles.</title>
        <authorList>
            <person name="Shin N.R."/>
            <person name="Okamura Y."/>
            <person name="Kirsch R."/>
            <person name="Pauchet Y."/>
        </authorList>
    </citation>
    <scope>NUCLEOTIDE SEQUENCE</scope>
    <source>
        <strain evidence="2">AMC_N1</strain>
    </source>
</reference>
<keyword evidence="1" id="KW-0812">Transmembrane</keyword>
<sequence>MPCPNRCCNPSNMNALTILTALIGILIAIFVYLKNSYNYWKNRGLDYLEPEFGYGNVKKIY</sequence>
<dbReference type="AlphaFoldDB" id="A0AAV8XSI8"/>
<evidence type="ECO:0000313" key="2">
    <source>
        <dbReference type="EMBL" id="KAJ8941639.1"/>
    </source>
</evidence>
<dbReference type="EMBL" id="JAPWTK010000359">
    <property type="protein sequence ID" value="KAJ8941639.1"/>
    <property type="molecule type" value="Genomic_DNA"/>
</dbReference>
<organism evidence="2 3">
    <name type="scientific">Aromia moschata</name>
    <dbReference type="NCBI Taxonomy" id="1265417"/>
    <lineage>
        <taxon>Eukaryota</taxon>
        <taxon>Metazoa</taxon>
        <taxon>Ecdysozoa</taxon>
        <taxon>Arthropoda</taxon>
        <taxon>Hexapoda</taxon>
        <taxon>Insecta</taxon>
        <taxon>Pterygota</taxon>
        <taxon>Neoptera</taxon>
        <taxon>Endopterygota</taxon>
        <taxon>Coleoptera</taxon>
        <taxon>Polyphaga</taxon>
        <taxon>Cucujiformia</taxon>
        <taxon>Chrysomeloidea</taxon>
        <taxon>Cerambycidae</taxon>
        <taxon>Cerambycinae</taxon>
        <taxon>Callichromatini</taxon>
        <taxon>Aromia</taxon>
    </lineage>
</organism>
<keyword evidence="3" id="KW-1185">Reference proteome</keyword>
<accession>A0AAV8XSI8</accession>
<keyword evidence="1" id="KW-1133">Transmembrane helix</keyword>
<keyword evidence="1" id="KW-0472">Membrane</keyword>
<dbReference type="Proteomes" id="UP001162162">
    <property type="component" value="Unassembled WGS sequence"/>
</dbReference>
<comment type="caution">
    <text evidence="2">The sequence shown here is derived from an EMBL/GenBank/DDBJ whole genome shotgun (WGS) entry which is preliminary data.</text>
</comment>
<protein>
    <submittedName>
        <fullName evidence="2">Uncharacterized protein</fullName>
    </submittedName>
</protein>